<evidence type="ECO:0000313" key="7">
    <source>
        <dbReference type="Proteomes" id="UP000231157"/>
    </source>
</evidence>
<dbReference type="AlphaFoldDB" id="A0A2H0URR1"/>
<evidence type="ECO:0000256" key="1">
    <source>
        <dbReference type="ARBA" id="ARBA00006640"/>
    </source>
</evidence>
<evidence type="ECO:0000256" key="4">
    <source>
        <dbReference type="ARBA" id="ARBA00035135"/>
    </source>
</evidence>
<evidence type="ECO:0000256" key="3">
    <source>
        <dbReference type="ARBA" id="ARBA00023274"/>
    </source>
</evidence>
<feature type="compositionally biased region" description="Basic and acidic residues" evidence="5">
    <location>
        <begin position="60"/>
        <end position="72"/>
    </location>
</feature>
<comment type="similarity">
    <text evidence="1">Belongs to the bacterial ribosomal protein bS21 family.</text>
</comment>
<dbReference type="Pfam" id="PF01165">
    <property type="entry name" value="Ribosomal_S21"/>
    <property type="match status" value="1"/>
</dbReference>
<dbReference type="GO" id="GO:0005840">
    <property type="term" value="C:ribosome"/>
    <property type="evidence" value="ECO:0007669"/>
    <property type="project" value="UniProtKB-KW"/>
</dbReference>
<sequence>MKSVDVRRKEGETSNALIYRFLKKTQQSGVLKEAKKRRFHSRPESKIKRRQSAIHRSKKRVEYEKAKKMGIS</sequence>
<keyword evidence="2" id="KW-0689">Ribosomal protein</keyword>
<dbReference type="Proteomes" id="UP000231157">
    <property type="component" value="Unassembled WGS sequence"/>
</dbReference>
<dbReference type="GO" id="GO:0006412">
    <property type="term" value="P:translation"/>
    <property type="evidence" value="ECO:0007669"/>
    <property type="project" value="InterPro"/>
</dbReference>
<dbReference type="GO" id="GO:1990904">
    <property type="term" value="C:ribonucleoprotein complex"/>
    <property type="evidence" value="ECO:0007669"/>
    <property type="project" value="UniProtKB-KW"/>
</dbReference>
<keyword evidence="3" id="KW-0687">Ribonucleoprotein</keyword>
<protein>
    <recommendedName>
        <fullName evidence="4">Small ribosomal subunit protein bS21</fullName>
    </recommendedName>
</protein>
<gene>
    <name evidence="6" type="ORF">COU07_02690</name>
</gene>
<name>A0A2H0URR1_9BACT</name>
<dbReference type="InterPro" id="IPR001911">
    <property type="entry name" value="Ribosomal_bS21"/>
</dbReference>
<organism evidence="6 7">
    <name type="scientific">Candidatus Harrisonbacteria bacterium CG10_big_fil_rev_8_21_14_0_10_40_38</name>
    <dbReference type="NCBI Taxonomy" id="1974583"/>
    <lineage>
        <taxon>Bacteria</taxon>
        <taxon>Candidatus Harrisoniibacteriota</taxon>
    </lineage>
</organism>
<dbReference type="Gene3D" id="1.20.5.1150">
    <property type="entry name" value="Ribosomal protein S8"/>
    <property type="match status" value="1"/>
</dbReference>
<comment type="caution">
    <text evidence="6">The sequence shown here is derived from an EMBL/GenBank/DDBJ whole genome shotgun (WGS) entry which is preliminary data.</text>
</comment>
<feature type="region of interest" description="Disordered" evidence="5">
    <location>
        <begin position="29"/>
        <end position="72"/>
    </location>
</feature>
<dbReference type="InterPro" id="IPR038380">
    <property type="entry name" value="Ribosomal_bS21_sf"/>
</dbReference>
<proteinExistence type="inferred from homology"/>
<evidence type="ECO:0000256" key="2">
    <source>
        <dbReference type="ARBA" id="ARBA00022980"/>
    </source>
</evidence>
<dbReference type="GO" id="GO:0003735">
    <property type="term" value="F:structural constituent of ribosome"/>
    <property type="evidence" value="ECO:0007669"/>
    <property type="project" value="InterPro"/>
</dbReference>
<dbReference type="EMBL" id="PFAZ01000007">
    <property type="protein sequence ID" value="PIR89112.1"/>
    <property type="molecule type" value="Genomic_DNA"/>
</dbReference>
<evidence type="ECO:0000256" key="5">
    <source>
        <dbReference type="SAM" id="MobiDB-lite"/>
    </source>
</evidence>
<reference evidence="7" key="1">
    <citation type="submission" date="2017-09" db="EMBL/GenBank/DDBJ databases">
        <title>Depth-based differentiation of microbial function through sediment-hosted aquifers and enrichment of novel symbionts in the deep terrestrial subsurface.</title>
        <authorList>
            <person name="Probst A.J."/>
            <person name="Ladd B."/>
            <person name="Jarett J.K."/>
            <person name="Geller-Mcgrath D.E."/>
            <person name="Sieber C.M.K."/>
            <person name="Emerson J.B."/>
            <person name="Anantharaman K."/>
            <person name="Thomas B.C."/>
            <person name="Malmstrom R."/>
            <person name="Stieglmeier M."/>
            <person name="Klingl A."/>
            <person name="Woyke T."/>
            <person name="Ryan C.M."/>
            <person name="Banfield J.F."/>
        </authorList>
    </citation>
    <scope>NUCLEOTIDE SEQUENCE [LARGE SCALE GENOMIC DNA]</scope>
</reference>
<accession>A0A2H0URR1</accession>
<evidence type="ECO:0000313" key="6">
    <source>
        <dbReference type="EMBL" id="PIR89112.1"/>
    </source>
</evidence>
<feature type="compositionally biased region" description="Basic residues" evidence="5">
    <location>
        <begin position="47"/>
        <end position="59"/>
    </location>
</feature>